<feature type="non-terminal residue" evidence="2">
    <location>
        <position position="311"/>
    </location>
</feature>
<evidence type="ECO:0000256" key="1">
    <source>
        <dbReference type="SAM" id="MobiDB-lite"/>
    </source>
</evidence>
<reference evidence="2" key="1">
    <citation type="submission" date="2018-05" db="EMBL/GenBank/DDBJ databases">
        <authorList>
            <person name="Lanie J.A."/>
            <person name="Ng W.-L."/>
            <person name="Kazmierczak K.M."/>
            <person name="Andrzejewski T.M."/>
            <person name="Davidsen T.M."/>
            <person name="Wayne K.J."/>
            <person name="Tettelin H."/>
            <person name="Glass J.I."/>
            <person name="Rusch D."/>
            <person name="Podicherti R."/>
            <person name="Tsui H.-C.T."/>
            <person name="Winkler M.E."/>
        </authorList>
    </citation>
    <scope>NUCLEOTIDE SEQUENCE</scope>
</reference>
<accession>A0A382KC14</accession>
<proteinExistence type="predicted"/>
<dbReference type="AlphaFoldDB" id="A0A382KC14"/>
<sequence>MSGIFKSVTKLFGDVGKMVKKIAPTLVMAAAVYFGGAYLGSGAGAGGFSKAAGVIKNLFMGSNTGGSSASAASFAETAYRAIQKGMPLSSSVASASSAIKAVGGGADLESAISIGLEGGDKYMTTLSETGSVADAILSADAVSDAAIAQLIPSGIDVSKDFEVGERSMADAEVDPSRMSDVKTLTDVTTSQDGLISGGQVDDFGAGGTEPGTTLPSPAPVVAAQDPTATTADTTTADTTTAAAPEMSDFKQWTMDFNKQQLAALALQSEQQQDYLSILRDNMSGNRKLSWAGLLASSIGSLLPTAEEKERK</sequence>
<name>A0A382KC14_9ZZZZ</name>
<feature type="region of interest" description="Disordered" evidence="1">
    <location>
        <begin position="195"/>
        <end position="218"/>
    </location>
</feature>
<dbReference type="EMBL" id="UINC01079589">
    <property type="protein sequence ID" value="SVC21719.1"/>
    <property type="molecule type" value="Genomic_DNA"/>
</dbReference>
<evidence type="ECO:0000313" key="2">
    <source>
        <dbReference type="EMBL" id="SVC21719.1"/>
    </source>
</evidence>
<organism evidence="2">
    <name type="scientific">marine metagenome</name>
    <dbReference type="NCBI Taxonomy" id="408172"/>
    <lineage>
        <taxon>unclassified sequences</taxon>
        <taxon>metagenomes</taxon>
        <taxon>ecological metagenomes</taxon>
    </lineage>
</organism>
<protein>
    <submittedName>
        <fullName evidence="2">Uncharacterized protein</fullName>
    </submittedName>
</protein>
<gene>
    <name evidence="2" type="ORF">METZ01_LOCUS274573</name>
</gene>